<dbReference type="PROSITE" id="PS51891">
    <property type="entry name" value="CENP_V_GFA"/>
    <property type="match status" value="1"/>
</dbReference>
<gene>
    <name evidence="6" type="ORF">LMG31506_04238</name>
</gene>
<keyword evidence="4" id="KW-0456">Lyase</keyword>
<protein>
    <recommendedName>
        <fullName evidence="5">CENP-V/GFA domain-containing protein</fullName>
    </recommendedName>
</protein>
<dbReference type="InterPro" id="IPR011057">
    <property type="entry name" value="Mss4-like_sf"/>
</dbReference>
<evidence type="ECO:0000256" key="3">
    <source>
        <dbReference type="ARBA" id="ARBA00022833"/>
    </source>
</evidence>
<dbReference type="PANTHER" id="PTHR33337:SF40">
    <property type="entry name" value="CENP-V_GFA DOMAIN-CONTAINING PROTEIN-RELATED"/>
    <property type="match status" value="1"/>
</dbReference>
<dbReference type="Proteomes" id="UP000672934">
    <property type="component" value="Unassembled WGS sequence"/>
</dbReference>
<keyword evidence="3" id="KW-0862">Zinc</keyword>
<dbReference type="PANTHER" id="PTHR33337">
    <property type="entry name" value="GFA DOMAIN-CONTAINING PROTEIN"/>
    <property type="match status" value="1"/>
</dbReference>
<organism evidence="6 7">
    <name type="scientific">Cupriavidus yeoncheonensis</name>
    <dbReference type="NCBI Taxonomy" id="1462994"/>
    <lineage>
        <taxon>Bacteria</taxon>
        <taxon>Pseudomonadati</taxon>
        <taxon>Pseudomonadota</taxon>
        <taxon>Betaproteobacteria</taxon>
        <taxon>Burkholderiales</taxon>
        <taxon>Burkholderiaceae</taxon>
        <taxon>Cupriavidus</taxon>
    </lineage>
</organism>
<dbReference type="RefSeq" id="WP_211949147.1">
    <property type="nucleotide sequence ID" value="NZ_CAJPUY010000016.1"/>
</dbReference>
<dbReference type="Gene3D" id="3.90.1590.10">
    <property type="entry name" value="glutathione-dependent formaldehyde- activating enzyme (gfa)"/>
    <property type="match status" value="1"/>
</dbReference>
<dbReference type="SUPFAM" id="SSF51316">
    <property type="entry name" value="Mss4-like"/>
    <property type="match status" value="1"/>
</dbReference>
<evidence type="ECO:0000256" key="2">
    <source>
        <dbReference type="ARBA" id="ARBA00022723"/>
    </source>
</evidence>
<dbReference type="GO" id="GO:0016846">
    <property type="term" value="F:carbon-sulfur lyase activity"/>
    <property type="evidence" value="ECO:0007669"/>
    <property type="project" value="InterPro"/>
</dbReference>
<dbReference type="InterPro" id="IPR006913">
    <property type="entry name" value="CENP-V/GFA"/>
</dbReference>
<keyword evidence="2" id="KW-0479">Metal-binding</keyword>
<dbReference type="EMBL" id="CAJPUY010000016">
    <property type="protein sequence ID" value="CAG2150603.1"/>
    <property type="molecule type" value="Genomic_DNA"/>
</dbReference>
<dbReference type="GO" id="GO:0046872">
    <property type="term" value="F:metal ion binding"/>
    <property type="evidence" value="ECO:0007669"/>
    <property type="project" value="UniProtKB-KW"/>
</dbReference>
<dbReference type="Pfam" id="PF04828">
    <property type="entry name" value="GFA"/>
    <property type="match status" value="1"/>
</dbReference>
<evidence type="ECO:0000313" key="6">
    <source>
        <dbReference type="EMBL" id="CAG2150603.1"/>
    </source>
</evidence>
<evidence type="ECO:0000256" key="4">
    <source>
        <dbReference type="ARBA" id="ARBA00023239"/>
    </source>
</evidence>
<comment type="similarity">
    <text evidence="1">Belongs to the Gfa family.</text>
</comment>
<evidence type="ECO:0000259" key="5">
    <source>
        <dbReference type="PROSITE" id="PS51891"/>
    </source>
</evidence>
<dbReference type="AlphaFoldDB" id="A0A916IY84"/>
<feature type="domain" description="CENP-V/GFA" evidence="5">
    <location>
        <begin position="9"/>
        <end position="121"/>
    </location>
</feature>
<sequence length="159" mass="17443">MADSQFRPLAASCSCGASRFRVNARPFARFICHCTICQAYTGKPYSDVTVLRARDVEVEAGAPVAYRKHRLPPNIERGTCASCGTPVLEFGLAGAAKLAFVPTANYADTTTLPPASLHMFYHRRVSDAQDGLPRYSGYLRSQLAVVGLLLRGLFRCRDR</sequence>
<evidence type="ECO:0000313" key="7">
    <source>
        <dbReference type="Proteomes" id="UP000672934"/>
    </source>
</evidence>
<evidence type="ECO:0000256" key="1">
    <source>
        <dbReference type="ARBA" id="ARBA00005495"/>
    </source>
</evidence>
<accession>A0A916IY84</accession>
<keyword evidence="7" id="KW-1185">Reference proteome</keyword>
<proteinExistence type="inferred from homology"/>
<name>A0A916IY84_9BURK</name>
<comment type="caution">
    <text evidence="6">The sequence shown here is derived from an EMBL/GenBank/DDBJ whole genome shotgun (WGS) entry which is preliminary data.</text>
</comment>
<reference evidence="6" key="1">
    <citation type="submission" date="2021-03" db="EMBL/GenBank/DDBJ databases">
        <authorList>
            <person name="Peeters C."/>
        </authorList>
    </citation>
    <scope>NUCLEOTIDE SEQUENCE</scope>
    <source>
        <strain evidence="6">LMG 31506</strain>
    </source>
</reference>